<dbReference type="Pfam" id="PF06097">
    <property type="entry name" value="DUF945"/>
    <property type="match status" value="1"/>
</dbReference>
<accession>A0A845BNY9</accession>
<sequence length="537" mass="59429">MPLWTQRRAGFVNIKKQSWKLAAATAASLAALYGGFSYWAGIKAEATLAEQHKLLSAMSMFTIKSHSYQRGWFSSTETTELELNKRLLGPYLGALPDNLRPLLGGTLRYTNKIQHGPLPGLASFNLMPARALVTTEFDMSPATRKTLSRFFGEAEPITVTNRLGFGGGGELKVNIPKFDYEETLAGVKMNWQGFDLKVDYGRGFKEYLLEADSPGFVLDAASKGRFAFDGVRYVSDVRPGDSGVRLGTGELNVNNVKLGWKEAIPYSIKLNELIYLVTRVRVGEFINPSGELKPSNVELTKLNYQIVTSEQDQFVNTRGKLGFETFRYDEQKYGPLKLDISANHLHGPTLVKLDQELSKIPFENIAPADMRKRYIDTILKNGVPLLQNDPKLVVHQLELGLPSGMSSLTGSMAIKGFQEADLKSPLTFISRFIVDADVSLPKPALETMVVAQARNLFTVDASAEDQPDMAEIDDLAKSLLDAQLAEWADKKLIKFDGKQVSTKLDFQGGVLKINQQKVALPWEEKEDPLPTDASAAL</sequence>
<dbReference type="EMBL" id="WSSB01000019">
    <property type="protein sequence ID" value="MXR38297.1"/>
    <property type="molecule type" value="Genomic_DNA"/>
</dbReference>
<keyword evidence="2" id="KW-1185">Reference proteome</keyword>
<name>A0A845BNY9_9NEIS</name>
<dbReference type="Proteomes" id="UP000467214">
    <property type="component" value="Unassembled WGS sequence"/>
</dbReference>
<organism evidence="1 2">
    <name type="scientific">Craterilacuibacter sinensis</name>
    <dbReference type="NCBI Taxonomy" id="2686017"/>
    <lineage>
        <taxon>Bacteria</taxon>
        <taxon>Pseudomonadati</taxon>
        <taxon>Pseudomonadota</taxon>
        <taxon>Betaproteobacteria</taxon>
        <taxon>Neisseriales</taxon>
        <taxon>Neisseriaceae</taxon>
        <taxon>Craterilacuibacter</taxon>
    </lineage>
</organism>
<evidence type="ECO:0000313" key="2">
    <source>
        <dbReference type="Proteomes" id="UP000467214"/>
    </source>
</evidence>
<comment type="caution">
    <text evidence="1">The sequence shown here is derived from an EMBL/GenBank/DDBJ whole genome shotgun (WGS) entry which is preliminary data.</text>
</comment>
<dbReference type="InterPro" id="IPR010352">
    <property type="entry name" value="DUF945"/>
</dbReference>
<proteinExistence type="predicted"/>
<protein>
    <submittedName>
        <fullName evidence="1">DUF945 family protein</fullName>
    </submittedName>
</protein>
<dbReference type="AlphaFoldDB" id="A0A845BNY9"/>
<gene>
    <name evidence="1" type="ORF">GQF02_15095</name>
</gene>
<evidence type="ECO:0000313" key="1">
    <source>
        <dbReference type="EMBL" id="MXR38297.1"/>
    </source>
</evidence>
<reference evidence="1 2" key="1">
    <citation type="submission" date="2019-12" db="EMBL/GenBank/DDBJ databases">
        <title>Neisseriaceae gen. nov. sp. Genome sequencing and assembly.</title>
        <authorList>
            <person name="Liu Z."/>
            <person name="Li A."/>
        </authorList>
    </citation>
    <scope>NUCLEOTIDE SEQUENCE [LARGE SCALE GENOMIC DNA]</scope>
    <source>
        <strain evidence="1 2">B2N2-7</strain>
    </source>
</reference>